<evidence type="ECO:0000313" key="10">
    <source>
        <dbReference type="Proteomes" id="UP000064967"/>
    </source>
</evidence>
<evidence type="ECO:0000256" key="8">
    <source>
        <dbReference type="SAM" id="Phobius"/>
    </source>
</evidence>
<keyword evidence="6 8" id="KW-1133">Transmembrane helix</keyword>
<dbReference type="SUPFAM" id="SSF82693">
    <property type="entry name" value="Multidrug efflux transporter AcrB pore domain, PN1, PN2, PC1 and PC2 subdomains"/>
    <property type="match status" value="3"/>
</dbReference>
<feature type="transmembrane region" description="Helical" evidence="8">
    <location>
        <begin position="446"/>
        <end position="465"/>
    </location>
</feature>
<dbReference type="GO" id="GO:0042910">
    <property type="term" value="F:xenobiotic transmembrane transporter activity"/>
    <property type="evidence" value="ECO:0007669"/>
    <property type="project" value="TreeGrafter"/>
</dbReference>
<dbReference type="STRING" id="1391654.AKJ09_02918"/>
<keyword evidence="7 8" id="KW-0472">Membrane</keyword>
<evidence type="ECO:0000256" key="5">
    <source>
        <dbReference type="ARBA" id="ARBA00022692"/>
    </source>
</evidence>
<dbReference type="PATRIC" id="fig|1391654.3.peg.2951"/>
<dbReference type="Gene3D" id="3.30.70.1440">
    <property type="entry name" value="Multidrug efflux transporter AcrB pore domain"/>
    <property type="match status" value="1"/>
</dbReference>
<dbReference type="PANTHER" id="PTHR32063:SF24">
    <property type="entry name" value="CATION EFFLUX SYSTEM (ACRB_ACRD_ACRF FAMILY)"/>
    <property type="match status" value="1"/>
</dbReference>
<dbReference type="Gene3D" id="3.30.70.1430">
    <property type="entry name" value="Multidrug efflux transporter AcrB pore domain"/>
    <property type="match status" value="2"/>
</dbReference>
<name>A0A0K1PT14_9BACT</name>
<feature type="transmembrane region" description="Helical" evidence="8">
    <location>
        <begin position="865"/>
        <end position="884"/>
    </location>
</feature>
<feature type="transmembrane region" description="Helical" evidence="8">
    <location>
        <begin position="477"/>
        <end position="500"/>
    </location>
</feature>
<dbReference type="NCBIfam" id="TIGR00914">
    <property type="entry name" value="2A0601"/>
    <property type="match status" value="1"/>
</dbReference>
<feature type="transmembrane region" description="Helical" evidence="8">
    <location>
        <begin position="336"/>
        <end position="355"/>
    </location>
</feature>
<keyword evidence="10" id="KW-1185">Reference proteome</keyword>
<feature type="transmembrane region" description="Helical" evidence="8">
    <location>
        <begin position="917"/>
        <end position="940"/>
    </location>
</feature>
<keyword evidence="5 8" id="KW-0812">Transmembrane</keyword>
<dbReference type="EMBL" id="CP012333">
    <property type="protein sequence ID" value="AKU96254.1"/>
    <property type="molecule type" value="Genomic_DNA"/>
</dbReference>
<dbReference type="Gene3D" id="3.30.70.1320">
    <property type="entry name" value="Multidrug efflux transporter AcrB pore domain like"/>
    <property type="match status" value="1"/>
</dbReference>
<evidence type="ECO:0000256" key="1">
    <source>
        <dbReference type="ARBA" id="ARBA00004651"/>
    </source>
</evidence>
<dbReference type="InterPro" id="IPR001036">
    <property type="entry name" value="Acrflvin-R"/>
</dbReference>
<keyword evidence="4" id="KW-1003">Cell membrane</keyword>
<dbReference type="AlphaFoldDB" id="A0A0K1PT14"/>
<dbReference type="Pfam" id="PF00873">
    <property type="entry name" value="ACR_tran"/>
    <property type="match status" value="1"/>
</dbReference>
<dbReference type="GO" id="GO:0005886">
    <property type="term" value="C:plasma membrane"/>
    <property type="evidence" value="ECO:0007669"/>
    <property type="project" value="UniProtKB-SubCell"/>
</dbReference>
<evidence type="ECO:0000256" key="6">
    <source>
        <dbReference type="ARBA" id="ARBA00022989"/>
    </source>
</evidence>
<evidence type="ECO:0000313" key="9">
    <source>
        <dbReference type="EMBL" id="AKU96254.1"/>
    </source>
</evidence>
<evidence type="ECO:0000256" key="7">
    <source>
        <dbReference type="ARBA" id="ARBA00023136"/>
    </source>
</evidence>
<dbReference type="InterPro" id="IPR004763">
    <property type="entry name" value="CusA-like"/>
</dbReference>
<gene>
    <name evidence="9" type="ORF">AKJ09_02918</name>
</gene>
<feature type="transmembrane region" description="Helical" evidence="8">
    <location>
        <begin position="891"/>
        <end position="911"/>
    </location>
</feature>
<dbReference type="OrthoDB" id="9798415at2"/>
<dbReference type="Gene3D" id="3.30.2090.10">
    <property type="entry name" value="Multidrug efflux transporter AcrB TolC docking domain, DN and DC subdomains"/>
    <property type="match status" value="2"/>
</dbReference>
<dbReference type="Gene3D" id="1.20.1640.10">
    <property type="entry name" value="Multidrug efflux transporter AcrB transmembrane domain"/>
    <property type="match status" value="2"/>
</dbReference>
<sequence>MLGWVIAFSIRHRIVVLLATCALVALGVHAFQKLPIDAVPDLTNVQVQVLTSAPSLGPLDIERLVTTPVERSMGGLPRLVELRSISRYGVSAVTVVFEDGVDPYHARQLVGERLVRARDSIPSEYGVPELGPMSTGLGEIYQFEVRGESVSPMDLRSILDWDIAPRLRLVPGVIDVNTFGGQLKTYEVSVEPAKLTAHGVALEDLFVALQTQNRITGGGAILRGREGLLVRGDALVQSLEDIRNILVATKDGTPIHVGELADVRFAAMLRQGAASRDGRGEIVAGMAMMLTGENSRDVAVRVQQAVDAINATLPNGVRIEPFYDRTSLVNQTIHTVAKNLAEGGMLVIVVLFLLLRNIRSGLIAAAMIPLAMCFAFLGMREAGVSGNLLSLGAVDFGLVVDGAIILLENAVHHLAEERAKLGRPLDHAERDAVIERSALEVRSATAFGELIIALVYLPVLTLQGVEGKMFRPMALTVLFALLGAFILSLTFVPALASLLLSRTTVDKPSPIISAVQQVYEPLLRMSLGHPGKAALLAVIAFAGSGLVASQMGSEFVPRLDEGAIIIETNRLPSTSLEESLRQAAVIEKTLGAFPEVKTVVVKTGRPEIANDPMGVEQSDGYVILKPRDEWPPPRDHEALVARMSKALDSAVPGAAFGFSQPIEMRMNELVSGVRSDLAVKVYGDDLQTLARLGDHLQRIIGGVRGAKDLKVDRVEGEPVLKVSVDRLALAQRDVSAAEVLDAVEVVGGKTVGEVLEGRRRFALRVRLPEGVRNDREAIERLPLRTRSGAFVTVGGVAHAEIVDEPLVVNHESVQRRLIVQANVRGRDLGGFADEVQDAVARKLKLPPGYHLAWGGQFENLRRARARLFVVVPLALAVIAALLYLTFHDVRAAVLILLNVPMAATGGVLLLAARGLPLSISAGVGFVALFGVAVLNGLVLVSTARDFQAAGHSAEEAARLGALRRLRPVLTTALVASLGFVPMALATGAGAEVQRPLATVVIGGLVTSTLLTLLVVPTLYARVFGKRSA</sequence>
<dbReference type="SUPFAM" id="SSF82866">
    <property type="entry name" value="Multidrug efflux transporter AcrB transmembrane domain"/>
    <property type="match status" value="2"/>
</dbReference>
<evidence type="ECO:0000256" key="4">
    <source>
        <dbReference type="ARBA" id="ARBA00022475"/>
    </source>
</evidence>
<organism evidence="9 10">
    <name type="scientific">Labilithrix luteola</name>
    <dbReference type="NCBI Taxonomy" id="1391654"/>
    <lineage>
        <taxon>Bacteria</taxon>
        <taxon>Pseudomonadati</taxon>
        <taxon>Myxococcota</taxon>
        <taxon>Polyangia</taxon>
        <taxon>Polyangiales</taxon>
        <taxon>Labilitrichaceae</taxon>
        <taxon>Labilithrix</taxon>
    </lineage>
</organism>
<dbReference type="PANTHER" id="PTHR32063">
    <property type="match status" value="1"/>
</dbReference>
<comment type="subcellular location">
    <subcellularLocation>
        <location evidence="1">Cell membrane</location>
        <topology evidence="1">Multi-pass membrane protein</topology>
    </subcellularLocation>
</comment>
<feature type="transmembrane region" description="Helical" evidence="8">
    <location>
        <begin position="968"/>
        <end position="990"/>
    </location>
</feature>
<keyword evidence="3" id="KW-0813">Transport</keyword>
<protein>
    <submittedName>
        <fullName evidence="9">Cobalt-zinc-cadmium resistance protein CzcA</fullName>
    </submittedName>
</protein>
<feature type="transmembrane region" description="Helical" evidence="8">
    <location>
        <begin position="996"/>
        <end position="1019"/>
    </location>
</feature>
<dbReference type="KEGG" id="llu:AKJ09_02918"/>
<dbReference type="GO" id="GO:0008324">
    <property type="term" value="F:monoatomic cation transmembrane transporter activity"/>
    <property type="evidence" value="ECO:0007669"/>
    <property type="project" value="InterPro"/>
</dbReference>
<evidence type="ECO:0000256" key="2">
    <source>
        <dbReference type="ARBA" id="ARBA00010942"/>
    </source>
</evidence>
<dbReference type="InterPro" id="IPR027463">
    <property type="entry name" value="AcrB_DN_DC_subdom"/>
</dbReference>
<dbReference type="Proteomes" id="UP000064967">
    <property type="component" value="Chromosome"/>
</dbReference>
<dbReference type="RefSeq" id="WP_146647570.1">
    <property type="nucleotide sequence ID" value="NZ_CP012333.1"/>
</dbReference>
<accession>A0A0K1PT14</accession>
<proteinExistence type="inferred from homology"/>
<dbReference type="PRINTS" id="PR00702">
    <property type="entry name" value="ACRIFLAVINRP"/>
</dbReference>
<dbReference type="SUPFAM" id="SSF82714">
    <property type="entry name" value="Multidrug efflux transporter AcrB TolC docking domain, DN and DC subdomains"/>
    <property type="match status" value="2"/>
</dbReference>
<reference evidence="9 10" key="1">
    <citation type="submission" date="2015-08" db="EMBL/GenBank/DDBJ databases">
        <authorList>
            <person name="Babu N.S."/>
            <person name="Beckwith C.J."/>
            <person name="Beseler K.G."/>
            <person name="Brison A."/>
            <person name="Carone J.V."/>
            <person name="Caskin T.P."/>
            <person name="Diamond M."/>
            <person name="Durham M.E."/>
            <person name="Foxe J.M."/>
            <person name="Go M."/>
            <person name="Henderson B.A."/>
            <person name="Jones I.B."/>
            <person name="McGettigan J.A."/>
            <person name="Micheletti S.J."/>
            <person name="Nasrallah M.E."/>
            <person name="Ortiz D."/>
            <person name="Piller C.R."/>
            <person name="Privatt S.R."/>
            <person name="Schneider S.L."/>
            <person name="Sharp S."/>
            <person name="Smith T.C."/>
            <person name="Stanton J.D."/>
            <person name="Ullery H.E."/>
            <person name="Wilson R.J."/>
            <person name="Serrano M.G."/>
            <person name="Buck G."/>
            <person name="Lee V."/>
            <person name="Wang Y."/>
            <person name="Carvalho R."/>
            <person name="Voegtly L."/>
            <person name="Shi R."/>
            <person name="Duckworth R."/>
            <person name="Johnson A."/>
            <person name="Loviza R."/>
            <person name="Walstead R."/>
            <person name="Shah Z."/>
            <person name="Kiflezghi M."/>
            <person name="Wade K."/>
            <person name="Ball S.L."/>
            <person name="Bradley K.W."/>
            <person name="Asai D.J."/>
            <person name="Bowman C.A."/>
            <person name="Russell D.A."/>
            <person name="Pope W.H."/>
            <person name="Jacobs-Sera D."/>
            <person name="Hendrix R.W."/>
            <person name="Hatfull G.F."/>
        </authorList>
    </citation>
    <scope>NUCLEOTIDE SEQUENCE [LARGE SCALE GENOMIC DNA]</scope>
    <source>
        <strain evidence="9 10">DSM 27648</strain>
    </source>
</reference>
<feature type="transmembrane region" description="Helical" evidence="8">
    <location>
        <begin position="362"/>
        <end position="379"/>
    </location>
</feature>
<evidence type="ECO:0000256" key="3">
    <source>
        <dbReference type="ARBA" id="ARBA00022448"/>
    </source>
</evidence>
<comment type="similarity">
    <text evidence="2">Belongs to the resistance-nodulation-cell division (RND) (TC 2.A.6) family.</text>
</comment>